<protein>
    <submittedName>
        <fullName evidence="2">MBL fold metallo-hydrolase</fullName>
    </submittedName>
</protein>
<dbReference type="PANTHER" id="PTHR43546">
    <property type="entry name" value="UPF0173 METAL-DEPENDENT HYDROLASE MJ1163-RELATED"/>
    <property type="match status" value="1"/>
</dbReference>
<dbReference type="SUPFAM" id="SSF56281">
    <property type="entry name" value="Metallo-hydrolase/oxidoreductase"/>
    <property type="match status" value="1"/>
</dbReference>
<dbReference type="SMART" id="SM00849">
    <property type="entry name" value="Lactamase_B"/>
    <property type="match status" value="1"/>
</dbReference>
<dbReference type="InterPro" id="IPR001279">
    <property type="entry name" value="Metallo-B-lactamas"/>
</dbReference>
<sequence>MSALMQDIDAFDVPARGIAIWFLGQNGWVIKSPGGTTIAVDPYLSDINAGRRPGIDSARRLPIFIDPENLKVDLFLCTHSHIDHACPVTIEGSHKAGTTRFAGPAETQAVFARAGVGEAEREVTFPNQVFAIGDITITGTYALPTDDTDLNHMGFVFQVDGGPRFYVTGDSAPVGLLRYARKFEPQLMAVCINGGFSNLSHWEAAELVREVDPELAFPCHYDMFADNTCPPHMFRASLTIQGVGEKYRLPEYETPFVYVMGEGGRGWSG</sequence>
<accession>A0AAW9RUP4</accession>
<comment type="caution">
    <text evidence="2">The sequence shown here is derived from an EMBL/GenBank/DDBJ whole genome shotgun (WGS) entry which is preliminary data.</text>
</comment>
<dbReference type="RefSeq" id="WP_340329699.1">
    <property type="nucleotide sequence ID" value="NZ_JAZHOF010000004.1"/>
</dbReference>
<organism evidence="2 3">
    <name type="scientific">Microbaculum marinum</name>
    <dbReference type="NCBI Taxonomy" id="1764581"/>
    <lineage>
        <taxon>Bacteria</taxon>
        <taxon>Pseudomonadati</taxon>
        <taxon>Pseudomonadota</taxon>
        <taxon>Alphaproteobacteria</taxon>
        <taxon>Hyphomicrobiales</taxon>
        <taxon>Tepidamorphaceae</taxon>
        <taxon>Microbaculum</taxon>
    </lineage>
</organism>
<proteinExistence type="predicted"/>
<dbReference type="Proteomes" id="UP001378188">
    <property type="component" value="Unassembled WGS sequence"/>
</dbReference>
<dbReference type="Pfam" id="PF13483">
    <property type="entry name" value="Lactamase_B_3"/>
    <property type="match status" value="1"/>
</dbReference>
<dbReference type="EMBL" id="JAZHOF010000004">
    <property type="protein sequence ID" value="MEJ8572000.1"/>
    <property type="molecule type" value="Genomic_DNA"/>
</dbReference>
<evidence type="ECO:0000313" key="2">
    <source>
        <dbReference type="EMBL" id="MEJ8572000.1"/>
    </source>
</evidence>
<gene>
    <name evidence="2" type="ORF">V3328_10980</name>
</gene>
<keyword evidence="3" id="KW-1185">Reference proteome</keyword>
<dbReference type="Gene3D" id="3.60.15.10">
    <property type="entry name" value="Ribonuclease Z/Hydroxyacylglutathione hydrolase-like"/>
    <property type="match status" value="1"/>
</dbReference>
<dbReference type="InterPro" id="IPR036866">
    <property type="entry name" value="RibonucZ/Hydroxyglut_hydro"/>
</dbReference>
<dbReference type="InterPro" id="IPR050114">
    <property type="entry name" value="UPF0173_UPF0282_UlaG_hydrolase"/>
</dbReference>
<name>A0AAW9RUP4_9HYPH</name>
<evidence type="ECO:0000259" key="1">
    <source>
        <dbReference type="SMART" id="SM00849"/>
    </source>
</evidence>
<dbReference type="AlphaFoldDB" id="A0AAW9RUP4"/>
<evidence type="ECO:0000313" key="3">
    <source>
        <dbReference type="Proteomes" id="UP001378188"/>
    </source>
</evidence>
<reference evidence="2 3" key="1">
    <citation type="submission" date="2024-02" db="EMBL/GenBank/DDBJ databases">
        <title>Genome analysis and characterization of Microbaculum marinisediminis sp. nov., isolated from marine sediment.</title>
        <authorList>
            <person name="Du Z.-J."/>
            <person name="Ye Y.-Q."/>
            <person name="Zhang Z.-R."/>
            <person name="Yuan S.-M."/>
            <person name="Zhang X.-Y."/>
        </authorList>
    </citation>
    <scope>NUCLEOTIDE SEQUENCE [LARGE SCALE GENOMIC DNA]</scope>
    <source>
        <strain evidence="2 3">SDUM1044001</strain>
    </source>
</reference>
<feature type="domain" description="Metallo-beta-lactamase" evidence="1">
    <location>
        <begin position="24"/>
        <end position="220"/>
    </location>
</feature>